<dbReference type="PANTHER" id="PTHR34415:SF1">
    <property type="entry name" value="INTEGRASE CATALYTIC DOMAIN-CONTAINING PROTEIN"/>
    <property type="match status" value="1"/>
</dbReference>
<sequence>MSVKSQCQSHTHRLGYSSNLISRTRLTLLHQSYKENGLMPPIKKRAGTSKHRLHLKHEDLQRVVNFINNYAEDNAIVLPGHYPGHKHFGGKLLPSNVTEAAVWLL</sequence>
<gene>
    <name evidence="1" type="ORF">J4Q44_G00300210</name>
</gene>
<evidence type="ECO:0000313" key="2">
    <source>
        <dbReference type="Proteomes" id="UP001356427"/>
    </source>
</evidence>
<comment type="caution">
    <text evidence="1">The sequence shown here is derived from an EMBL/GenBank/DDBJ whole genome shotgun (WGS) entry which is preliminary data.</text>
</comment>
<protein>
    <submittedName>
        <fullName evidence="1">Uncharacterized protein</fullName>
    </submittedName>
</protein>
<keyword evidence="2" id="KW-1185">Reference proteome</keyword>
<name>A0AAN8QJS5_9TELE</name>
<dbReference type="EMBL" id="JAGTTL010000028">
    <property type="protein sequence ID" value="KAK6299988.1"/>
    <property type="molecule type" value="Genomic_DNA"/>
</dbReference>
<accession>A0AAN8QJS5</accession>
<dbReference type="AlphaFoldDB" id="A0AAN8QJS5"/>
<reference evidence="1 2" key="1">
    <citation type="submission" date="2021-04" db="EMBL/GenBank/DDBJ databases">
        <authorList>
            <person name="De Guttry C."/>
            <person name="Zahm M."/>
            <person name="Klopp C."/>
            <person name="Cabau C."/>
            <person name="Louis A."/>
            <person name="Berthelot C."/>
            <person name="Parey E."/>
            <person name="Roest Crollius H."/>
            <person name="Montfort J."/>
            <person name="Robinson-Rechavi M."/>
            <person name="Bucao C."/>
            <person name="Bouchez O."/>
            <person name="Gislard M."/>
            <person name="Lluch J."/>
            <person name="Milhes M."/>
            <person name="Lampietro C."/>
            <person name="Lopez Roques C."/>
            <person name="Donnadieu C."/>
            <person name="Braasch I."/>
            <person name="Desvignes T."/>
            <person name="Postlethwait J."/>
            <person name="Bobe J."/>
            <person name="Wedekind C."/>
            <person name="Guiguen Y."/>
        </authorList>
    </citation>
    <scope>NUCLEOTIDE SEQUENCE [LARGE SCALE GENOMIC DNA]</scope>
    <source>
        <strain evidence="1">Cs_M1</strain>
        <tissue evidence="1">Blood</tissue>
    </source>
</reference>
<evidence type="ECO:0000313" key="1">
    <source>
        <dbReference type="EMBL" id="KAK6299988.1"/>
    </source>
</evidence>
<proteinExistence type="predicted"/>
<dbReference type="Proteomes" id="UP001356427">
    <property type="component" value="Unassembled WGS sequence"/>
</dbReference>
<organism evidence="1 2">
    <name type="scientific">Coregonus suidteri</name>
    <dbReference type="NCBI Taxonomy" id="861788"/>
    <lineage>
        <taxon>Eukaryota</taxon>
        <taxon>Metazoa</taxon>
        <taxon>Chordata</taxon>
        <taxon>Craniata</taxon>
        <taxon>Vertebrata</taxon>
        <taxon>Euteleostomi</taxon>
        <taxon>Actinopterygii</taxon>
        <taxon>Neopterygii</taxon>
        <taxon>Teleostei</taxon>
        <taxon>Protacanthopterygii</taxon>
        <taxon>Salmoniformes</taxon>
        <taxon>Salmonidae</taxon>
        <taxon>Coregoninae</taxon>
        <taxon>Coregonus</taxon>
    </lineage>
</organism>
<dbReference type="PANTHER" id="PTHR34415">
    <property type="entry name" value="INTEGRASE CATALYTIC DOMAIN-CONTAINING PROTEIN"/>
    <property type="match status" value="1"/>
</dbReference>